<gene>
    <name evidence="1" type="ORF">SAMN04487941_3118</name>
</gene>
<sequence>MAAGLLYAGQATAQEVKPSLNAAPVPTAEMTAPVAATASEASIAADEKPSWTGPKLSYGLNMGASFSSAYGSATFVEPTVRYQVSNRFRVNAGMSYVHTTPYQTSFTGAEGTTVMYRNNGGSHYIGSVGVDYLASDRLILSGNIWKDFSNMPANGLNGGFYSPGRMGADFRATYKVTSNFTITGGIRYTDGASPYGSPYGNQGFGYGNPNSLWY</sequence>
<dbReference type="STRING" id="388950.GCA_001611675_00698"/>
<name>A0A1I7JWK5_9BACT</name>
<accession>A0A1I7JWK5</accession>
<evidence type="ECO:0000313" key="1">
    <source>
        <dbReference type="EMBL" id="SFU89577.1"/>
    </source>
</evidence>
<organism evidence="1 2">
    <name type="scientific">Pontibacter akesuensis</name>
    <dbReference type="NCBI Taxonomy" id="388950"/>
    <lineage>
        <taxon>Bacteria</taxon>
        <taxon>Pseudomonadati</taxon>
        <taxon>Bacteroidota</taxon>
        <taxon>Cytophagia</taxon>
        <taxon>Cytophagales</taxon>
        <taxon>Hymenobacteraceae</taxon>
        <taxon>Pontibacter</taxon>
    </lineage>
</organism>
<protein>
    <submittedName>
        <fullName evidence="1">Uncharacterized protein</fullName>
    </submittedName>
</protein>
<evidence type="ECO:0000313" key="2">
    <source>
        <dbReference type="Proteomes" id="UP000182491"/>
    </source>
</evidence>
<dbReference type="Proteomes" id="UP000182491">
    <property type="component" value="Unassembled WGS sequence"/>
</dbReference>
<dbReference type="EMBL" id="FPCA01000004">
    <property type="protein sequence ID" value="SFU89577.1"/>
    <property type="molecule type" value="Genomic_DNA"/>
</dbReference>
<proteinExistence type="predicted"/>
<dbReference type="SUPFAM" id="SSF56935">
    <property type="entry name" value="Porins"/>
    <property type="match status" value="1"/>
</dbReference>
<dbReference type="AlphaFoldDB" id="A0A1I7JWK5"/>
<reference evidence="2" key="1">
    <citation type="submission" date="2016-10" db="EMBL/GenBank/DDBJ databases">
        <authorList>
            <person name="Varghese N."/>
        </authorList>
    </citation>
    <scope>NUCLEOTIDE SEQUENCE [LARGE SCALE GENOMIC DNA]</scope>
    <source>
        <strain evidence="2">DSM 18820</strain>
    </source>
</reference>
<keyword evidence="2" id="KW-1185">Reference proteome</keyword>